<evidence type="ECO:0000313" key="2">
    <source>
        <dbReference type="Proteomes" id="UP000195402"/>
    </source>
</evidence>
<organism evidence="1 2">
    <name type="scientific">Macleaya cordata</name>
    <name type="common">Five-seeded plume-poppy</name>
    <name type="synonym">Bocconia cordata</name>
    <dbReference type="NCBI Taxonomy" id="56857"/>
    <lineage>
        <taxon>Eukaryota</taxon>
        <taxon>Viridiplantae</taxon>
        <taxon>Streptophyta</taxon>
        <taxon>Embryophyta</taxon>
        <taxon>Tracheophyta</taxon>
        <taxon>Spermatophyta</taxon>
        <taxon>Magnoliopsida</taxon>
        <taxon>Ranunculales</taxon>
        <taxon>Papaveraceae</taxon>
        <taxon>Papaveroideae</taxon>
        <taxon>Macleaya</taxon>
    </lineage>
</organism>
<dbReference type="CDD" id="cd00303">
    <property type="entry name" value="retropepsin_like"/>
    <property type="match status" value="1"/>
</dbReference>
<reference evidence="1 2" key="1">
    <citation type="journal article" date="2017" name="Mol. Plant">
        <title>The Genome of Medicinal Plant Macleaya cordata Provides New Insights into Benzylisoquinoline Alkaloids Metabolism.</title>
        <authorList>
            <person name="Liu X."/>
            <person name="Liu Y."/>
            <person name="Huang P."/>
            <person name="Ma Y."/>
            <person name="Qing Z."/>
            <person name="Tang Q."/>
            <person name="Cao H."/>
            <person name="Cheng P."/>
            <person name="Zheng Y."/>
            <person name="Yuan Z."/>
            <person name="Zhou Y."/>
            <person name="Liu J."/>
            <person name="Tang Z."/>
            <person name="Zhuo Y."/>
            <person name="Zhang Y."/>
            <person name="Yu L."/>
            <person name="Huang J."/>
            <person name="Yang P."/>
            <person name="Peng Q."/>
            <person name="Zhang J."/>
            <person name="Jiang W."/>
            <person name="Zhang Z."/>
            <person name="Lin K."/>
            <person name="Ro D.K."/>
            <person name="Chen X."/>
            <person name="Xiong X."/>
            <person name="Shang Y."/>
            <person name="Huang S."/>
            <person name="Zeng J."/>
        </authorList>
    </citation>
    <scope>NUCLEOTIDE SEQUENCE [LARGE SCALE GENOMIC DNA]</scope>
    <source>
        <strain evidence="2">cv. BLH2017</strain>
        <tissue evidence="1">Root</tissue>
    </source>
</reference>
<comment type="caution">
    <text evidence="1">The sequence shown here is derived from an EMBL/GenBank/DDBJ whole genome shotgun (WGS) entry which is preliminary data.</text>
</comment>
<dbReference type="PANTHER" id="PTHR33240">
    <property type="entry name" value="OS08G0508500 PROTEIN"/>
    <property type="match status" value="1"/>
</dbReference>
<keyword evidence="2" id="KW-1185">Reference proteome</keyword>
<gene>
    <name evidence="1" type="ORF">BVC80_263g14</name>
</gene>
<dbReference type="AlphaFoldDB" id="A0A200Q5B4"/>
<dbReference type="OMA" id="MHHINAV"/>
<dbReference type="Gene3D" id="2.40.70.10">
    <property type="entry name" value="Acid Proteases"/>
    <property type="match status" value="1"/>
</dbReference>
<dbReference type="Proteomes" id="UP000195402">
    <property type="component" value="Unassembled WGS sequence"/>
</dbReference>
<dbReference type="PANTHER" id="PTHR33240:SF15">
    <property type="entry name" value="GAG-PRO-LIKE PROTEIN"/>
    <property type="match status" value="1"/>
</dbReference>
<dbReference type="InParanoid" id="A0A200Q5B4"/>
<proteinExistence type="predicted"/>
<name>A0A200Q5B4_MACCD</name>
<dbReference type="EMBL" id="MVGT01003032">
    <property type="protein sequence ID" value="OVA05683.1"/>
    <property type="molecule type" value="Genomic_DNA"/>
</dbReference>
<accession>A0A200Q5B4</accession>
<sequence length="164" mass="18570">MELREGTVRAVKGSDNGKKSVVGEFTTTITIGWIQTVVQFIVMDRDANFNLLLGRPWMHHINAVASIVHQKLKFYYQGRLVVIRGDPNIQETGVTAPAIEPESCNVTEEMVYVLIIKLAIREKIPSRFEHGNKKVAHFLRKYNFFPGMGLGNRLYDNTEPLNGP</sequence>
<evidence type="ECO:0008006" key="3">
    <source>
        <dbReference type="Google" id="ProtNLM"/>
    </source>
</evidence>
<evidence type="ECO:0000313" key="1">
    <source>
        <dbReference type="EMBL" id="OVA05683.1"/>
    </source>
</evidence>
<dbReference type="OrthoDB" id="1746852at2759"/>
<dbReference type="STRING" id="56857.A0A200Q5B4"/>
<protein>
    <recommendedName>
        <fullName evidence="3">G-patch domain</fullName>
    </recommendedName>
</protein>
<dbReference type="InterPro" id="IPR021109">
    <property type="entry name" value="Peptidase_aspartic_dom_sf"/>
</dbReference>